<keyword evidence="2" id="KW-1003">Cell membrane</keyword>
<feature type="transmembrane region" description="Helical" evidence="6">
    <location>
        <begin position="210"/>
        <end position="229"/>
    </location>
</feature>
<accession>A0A2T0ZFW0</accession>
<keyword evidence="8" id="KW-1185">Reference proteome</keyword>
<feature type="transmembrane region" description="Helical" evidence="6">
    <location>
        <begin position="415"/>
        <end position="434"/>
    </location>
</feature>
<keyword evidence="4 6" id="KW-1133">Transmembrane helix</keyword>
<evidence type="ECO:0000256" key="6">
    <source>
        <dbReference type="SAM" id="Phobius"/>
    </source>
</evidence>
<evidence type="ECO:0000256" key="3">
    <source>
        <dbReference type="ARBA" id="ARBA00022692"/>
    </source>
</evidence>
<feature type="transmembrane region" description="Helical" evidence="6">
    <location>
        <begin position="446"/>
        <end position="465"/>
    </location>
</feature>
<feature type="transmembrane region" description="Helical" evidence="6">
    <location>
        <begin position="30"/>
        <end position="46"/>
    </location>
</feature>
<evidence type="ECO:0000256" key="2">
    <source>
        <dbReference type="ARBA" id="ARBA00022475"/>
    </source>
</evidence>
<dbReference type="Proteomes" id="UP000237752">
    <property type="component" value="Unassembled WGS sequence"/>
</dbReference>
<name>A0A2T0ZFW0_9ACTN</name>
<feature type="transmembrane region" description="Helical" evidence="6">
    <location>
        <begin position="109"/>
        <end position="135"/>
    </location>
</feature>
<gene>
    <name evidence="7" type="ORF">CLV47_12262</name>
</gene>
<feature type="transmembrane region" description="Helical" evidence="6">
    <location>
        <begin position="52"/>
        <end position="76"/>
    </location>
</feature>
<feature type="transmembrane region" description="Helical" evidence="6">
    <location>
        <begin position="83"/>
        <end position="103"/>
    </location>
</feature>
<organism evidence="7 8">
    <name type="scientific">Antricoccus suffuscus</name>
    <dbReference type="NCBI Taxonomy" id="1629062"/>
    <lineage>
        <taxon>Bacteria</taxon>
        <taxon>Bacillati</taxon>
        <taxon>Actinomycetota</taxon>
        <taxon>Actinomycetes</taxon>
        <taxon>Geodermatophilales</taxon>
        <taxon>Antricoccaceae</taxon>
        <taxon>Antricoccus</taxon>
    </lineage>
</organism>
<dbReference type="PANTHER" id="PTHR43370:SF1">
    <property type="entry name" value="GUANOSINE ABC TRANSPORTER PERMEASE PROTEIN NUPQ"/>
    <property type="match status" value="1"/>
</dbReference>
<evidence type="ECO:0000256" key="1">
    <source>
        <dbReference type="ARBA" id="ARBA00004651"/>
    </source>
</evidence>
<feature type="transmembrane region" description="Helical" evidence="6">
    <location>
        <begin position="329"/>
        <end position="351"/>
    </location>
</feature>
<sequence length="508" mass="53397">MTTGSSALIDAGVEHPGGARRKRISTRGKLAILAAVFVAFCLVRWATGATQFTSVGSITATLVLTMPIAMAGLAGLWSERSGIVNIGLEGMLIAGTIFGAWQGSLHGPWVGVIAGMIGGALFGLIHAIATVTFGVDHIVSGVAINLLALGVAGMMAELLFPESNGKQSPPVGQITKITLPWSNWMNDVQHKGIPVVSDLAGIVGGLTTNLSLLTILCLALFPITFYILWRTAFGLRVRSSGENPQAAETLGVNVYKMKYIAVIISGAMGGIGGAYLVTVSSQIYLENQTGGRGYVGLAALIFGNWTTSGTLLGSLLFGYTSAVNARSDLTASTAIVVLVALGLAMMLVLELRKLAERRAEVAVKRSSHRSTLIFTVVVGIASVAALVVAAIRLLISMEFIPGRTTVSGTPAKIGLGIVLVLVLILIAAVIYFAIRAFQSTRLRAQFSRNLGAYVVGYVIFGWMWLSNTGIPQSFKSAIPNIITLLVLAFAAQRLRPPAADGLDYRKGK</sequence>
<dbReference type="AlphaFoldDB" id="A0A2T0ZFW0"/>
<comment type="subcellular location">
    <subcellularLocation>
        <location evidence="1">Cell membrane</location>
        <topology evidence="1">Multi-pass membrane protein</topology>
    </subcellularLocation>
</comment>
<evidence type="ECO:0000256" key="4">
    <source>
        <dbReference type="ARBA" id="ARBA00022989"/>
    </source>
</evidence>
<reference evidence="7 8" key="1">
    <citation type="submission" date="2018-03" db="EMBL/GenBank/DDBJ databases">
        <title>Genomic Encyclopedia of Archaeal and Bacterial Type Strains, Phase II (KMG-II): from individual species to whole genera.</title>
        <authorList>
            <person name="Goeker M."/>
        </authorList>
    </citation>
    <scope>NUCLEOTIDE SEQUENCE [LARGE SCALE GENOMIC DNA]</scope>
    <source>
        <strain evidence="7 8">DSM 100065</strain>
    </source>
</reference>
<feature type="transmembrane region" description="Helical" evidence="6">
    <location>
        <begin position="142"/>
        <end position="160"/>
    </location>
</feature>
<dbReference type="Pfam" id="PF02653">
    <property type="entry name" value="BPD_transp_2"/>
    <property type="match status" value="1"/>
</dbReference>
<dbReference type="PANTHER" id="PTHR43370">
    <property type="entry name" value="SUGAR ABC TRANSPORTER INTEGRAL MEMBRANE PROTEIN-RELATED"/>
    <property type="match status" value="1"/>
</dbReference>
<evidence type="ECO:0000313" key="8">
    <source>
        <dbReference type="Proteomes" id="UP000237752"/>
    </source>
</evidence>
<comment type="caution">
    <text evidence="7">The sequence shown here is derived from an EMBL/GenBank/DDBJ whole genome shotgun (WGS) entry which is preliminary data.</text>
</comment>
<dbReference type="OrthoDB" id="9792579at2"/>
<keyword evidence="3 6" id="KW-0812">Transmembrane</keyword>
<dbReference type="EMBL" id="PVUE01000022">
    <property type="protein sequence ID" value="PRZ35242.1"/>
    <property type="molecule type" value="Genomic_DNA"/>
</dbReference>
<dbReference type="GO" id="GO:0022857">
    <property type="term" value="F:transmembrane transporter activity"/>
    <property type="evidence" value="ECO:0007669"/>
    <property type="project" value="InterPro"/>
</dbReference>
<dbReference type="InterPro" id="IPR001851">
    <property type="entry name" value="ABC_transp_permease"/>
</dbReference>
<feature type="transmembrane region" description="Helical" evidence="6">
    <location>
        <begin position="372"/>
        <end position="395"/>
    </location>
</feature>
<keyword evidence="5 6" id="KW-0472">Membrane</keyword>
<evidence type="ECO:0000313" key="7">
    <source>
        <dbReference type="EMBL" id="PRZ35242.1"/>
    </source>
</evidence>
<dbReference type="RefSeq" id="WP_106350768.1">
    <property type="nucleotide sequence ID" value="NZ_PVUE01000022.1"/>
</dbReference>
<protein>
    <submittedName>
        <fullName evidence="7">Nucleoside ABC transporter membrane protein</fullName>
    </submittedName>
</protein>
<proteinExistence type="predicted"/>
<dbReference type="GO" id="GO:0005886">
    <property type="term" value="C:plasma membrane"/>
    <property type="evidence" value="ECO:0007669"/>
    <property type="project" value="UniProtKB-SubCell"/>
</dbReference>
<evidence type="ECO:0000256" key="5">
    <source>
        <dbReference type="ARBA" id="ARBA00023136"/>
    </source>
</evidence>
<dbReference type="CDD" id="cd06580">
    <property type="entry name" value="TM_PBP1_transp_TpRbsC_like"/>
    <property type="match status" value="1"/>
</dbReference>